<reference evidence="2 3" key="1">
    <citation type="submission" date="2021-03" db="EMBL/GenBank/DDBJ databases">
        <title>Antimicrobial resistance genes in bacteria isolated from Japanese honey, and their potential for conferring macrolide and lincosamide resistance in the American foulbrood pathogen Paenibacillus larvae.</title>
        <authorList>
            <person name="Okamoto M."/>
            <person name="Kumagai M."/>
            <person name="Kanamori H."/>
            <person name="Takamatsu D."/>
        </authorList>
    </citation>
    <scope>NUCLEOTIDE SEQUENCE [LARGE SCALE GENOMIC DNA]</scope>
    <source>
        <strain evidence="2 3">J1TS3</strain>
    </source>
</reference>
<comment type="caution">
    <text evidence="2">The sequence shown here is derived from an EMBL/GenBank/DDBJ whole genome shotgun (WGS) entry which is preliminary data.</text>
</comment>
<proteinExistence type="predicted"/>
<gene>
    <name evidence="2" type="ORF">J1TS3_36540</name>
</gene>
<protein>
    <submittedName>
        <fullName evidence="2">Uncharacterized protein</fullName>
    </submittedName>
</protein>
<keyword evidence="3" id="KW-1185">Reference proteome</keyword>
<dbReference type="RefSeq" id="WP_212963643.1">
    <property type="nucleotide sequence ID" value="NZ_BOQT01000018.1"/>
</dbReference>
<evidence type="ECO:0000313" key="2">
    <source>
        <dbReference type="EMBL" id="GIN22520.1"/>
    </source>
</evidence>
<sequence length="126" mass="14995">MNLEKALQSVREIYVNTPKQYELANNELKKINDEIQDILHIFELGKVDAIAITKLGKDLKKLRKQRRKLKEEIEVLEKVKRFISHQKPTEKIINNSIGEVRSTIEKQKKRSYKLRVRKDLQHLLNH</sequence>
<name>A0ABQ4KBR1_9BACI</name>
<evidence type="ECO:0000256" key="1">
    <source>
        <dbReference type="SAM" id="Coils"/>
    </source>
</evidence>
<keyword evidence="1" id="KW-0175">Coiled coil</keyword>
<dbReference type="Proteomes" id="UP000680279">
    <property type="component" value="Unassembled WGS sequence"/>
</dbReference>
<dbReference type="EMBL" id="BOQT01000018">
    <property type="protein sequence ID" value="GIN22520.1"/>
    <property type="molecule type" value="Genomic_DNA"/>
</dbReference>
<organism evidence="2 3">
    <name type="scientific">Siminovitchia fordii</name>
    <dbReference type="NCBI Taxonomy" id="254759"/>
    <lineage>
        <taxon>Bacteria</taxon>
        <taxon>Bacillati</taxon>
        <taxon>Bacillota</taxon>
        <taxon>Bacilli</taxon>
        <taxon>Bacillales</taxon>
        <taxon>Bacillaceae</taxon>
        <taxon>Siminovitchia</taxon>
    </lineage>
</organism>
<feature type="coiled-coil region" evidence="1">
    <location>
        <begin position="21"/>
        <end position="86"/>
    </location>
</feature>
<evidence type="ECO:0000313" key="3">
    <source>
        <dbReference type="Proteomes" id="UP000680279"/>
    </source>
</evidence>
<accession>A0ABQ4KBR1</accession>